<evidence type="ECO:0000259" key="14">
    <source>
        <dbReference type="PROSITE" id="PS01180"/>
    </source>
</evidence>
<name>A0A4Z2CDR3_9TELE</name>
<evidence type="ECO:0008006" key="18">
    <source>
        <dbReference type="Google" id="ProtNLM"/>
    </source>
</evidence>
<evidence type="ECO:0000256" key="8">
    <source>
        <dbReference type="ARBA" id="ARBA00023157"/>
    </source>
</evidence>
<dbReference type="CDD" id="cd00041">
    <property type="entry name" value="CUB"/>
    <property type="match status" value="11"/>
</dbReference>
<dbReference type="EMBL" id="SWLE01000002">
    <property type="protein sequence ID" value="TNN02305.1"/>
    <property type="molecule type" value="Genomic_DNA"/>
</dbReference>
<dbReference type="FunFam" id="2.10.70.10:FF:000002">
    <property type="entry name" value="CUB and Sushi multiple domains 3"/>
    <property type="match status" value="7"/>
</dbReference>
<feature type="transmembrane region" description="Helical" evidence="13">
    <location>
        <begin position="2994"/>
        <end position="3015"/>
    </location>
</feature>
<reference evidence="16 17" key="1">
    <citation type="submission" date="2019-04" db="EMBL/GenBank/DDBJ databases">
        <title>The sequence and de novo assembly of Takifugu bimaculatus genome using PacBio and Hi-C technologies.</title>
        <authorList>
            <person name="Xu P."/>
            <person name="Liu B."/>
            <person name="Zhou Z."/>
        </authorList>
    </citation>
    <scope>NUCLEOTIDE SEQUENCE [LARGE SCALE GENOMIC DNA]</scope>
    <source>
        <strain evidence="16">TB-2018</strain>
        <tissue evidence="16">Muscle</tissue>
    </source>
</reference>
<protein>
    <recommendedName>
        <fullName evidence="18">CUB and sushi domain-containing protein 3</fullName>
    </recommendedName>
</protein>
<keyword evidence="9" id="KW-0325">Glycoprotein</keyword>
<feature type="domain" description="Sushi" evidence="15">
    <location>
        <begin position="1244"/>
        <end position="1305"/>
    </location>
</feature>
<dbReference type="Pfam" id="PF00084">
    <property type="entry name" value="Sushi"/>
    <property type="match status" value="25"/>
</dbReference>
<feature type="disulfide bond" evidence="11">
    <location>
        <begin position="782"/>
        <end position="809"/>
    </location>
</feature>
<keyword evidence="2 12" id="KW-0768">Sushi</keyword>
<dbReference type="InterPro" id="IPR000436">
    <property type="entry name" value="Sushi_SCR_CCP_dom"/>
</dbReference>
<feature type="domain" description="Sushi" evidence="15">
    <location>
        <begin position="2258"/>
        <end position="2319"/>
    </location>
</feature>
<dbReference type="PROSITE" id="PS01180">
    <property type="entry name" value="CUB"/>
    <property type="match status" value="11"/>
</dbReference>
<feature type="domain" description="CUB" evidence="14">
    <location>
        <begin position="263"/>
        <end position="371"/>
    </location>
</feature>
<feature type="domain" description="Sushi" evidence="15">
    <location>
        <begin position="2381"/>
        <end position="2438"/>
    </location>
</feature>
<feature type="disulfide bond" evidence="12">
    <location>
        <begin position="2468"/>
        <end position="2495"/>
    </location>
</feature>
<feature type="domain" description="Sushi" evidence="15">
    <location>
        <begin position="1720"/>
        <end position="1781"/>
    </location>
</feature>
<dbReference type="Gene3D" id="2.10.70.10">
    <property type="entry name" value="Complement Module, domain 1"/>
    <property type="match status" value="25"/>
</dbReference>
<dbReference type="FunFam" id="2.10.70.10:FF:000047">
    <property type="entry name" value="CUB and Sushi multiple domains 3"/>
    <property type="match status" value="1"/>
</dbReference>
<feature type="domain" description="Sushi" evidence="15">
    <location>
        <begin position="548"/>
        <end position="607"/>
    </location>
</feature>
<feature type="domain" description="Sushi" evidence="15">
    <location>
        <begin position="2084"/>
        <end position="2141"/>
    </location>
</feature>
<feature type="domain" description="CUB" evidence="14">
    <location>
        <begin position="1130"/>
        <end position="1238"/>
    </location>
</feature>
<feature type="disulfide bond" evidence="12">
    <location>
        <begin position="2620"/>
        <end position="2647"/>
    </location>
</feature>
<evidence type="ECO:0000256" key="1">
    <source>
        <dbReference type="ARBA" id="ARBA00004370"/>
    </source>
</evidence>
<dbReference type="Proteomes" id="UP000516260">
    <property type="component" value="Chromosome 10"/>
</dbReference>
<feature type="disulfide bond" evidence="12">
    <location>
        <begin position="2678"/>
        <end position="2705"/>
    </location>
</feature>
<dbReference type="SUPFAM" id="SSF57535">
    <property type="entry name" value="Complement control module/SCR domain"/>
    <property type="match status" value="25"/>
</dbReference>
<feature type="domain" description="CUB" evidence="14">
    <location>
        <begin position="1595"/>
        <end position="1716"/>
    </location>
</feature>
<dbReference type="Gene3D" id="2.60.120.290">
    <property type="entry name" value="Spermadhesin, CUB domain"/>
    <property type="match status" value="11"/>
</dbReference>
<dbReference type="InterPro" id="IPR000859">
    <property type="entry name" value="CUB_dom"/>
</dbReference>
<feature type="disulfide bond" evidence="12">
    <location>
        <begin position="58"/>
        <end position="85"/>
    </location>
</feature>
<dbReference type="PROSITE" id="PS50923">
    <property type="entry name" value="SUSHI"/>
    <property type="match status" value="25"/>
</dbReference>
<feature type="domain" description="Sushi" evidence="15">
    <location>
        <begin position="1894"/>
        <end position="1956"/>
    </location>
</feature>
<dbReference type="SMART" id="SM00032">
    <property type="entry name" value="CCP"/>
    <property type="match status" value="25"/>
</dbReference>
<feature type="domain" description="Sushi" evidence="15">
    <location>
        <begin position="1957"/>
        <end position="2018"/>
    </location>
</feature>
<sequence length="3070" mass="335535">MSHQMWLHLQSDESVGSIGFKINYKEIDKESCGDPGTPLYGFKEGSGFLNGDVLRFECQVGFELIGEKMITCQNNNQWSANIPICIFPCFSNFTAPMGTVLSPDYPEGYGNNLNCVWLIISELGTRIHLAFNDFDLEPPYDFLTIRDGDQSGATLLGRFSGAEVPSHLTSNSNVLQLEFQADHSMSGRGFNITYSTFGRNECPDPGIPLNARRFGDSFQLGSSISVVCEEGFIKTQGADTITCHLEEGKVMWSGLIPKCEAPCGGHYSGPSGVILSPGWPGYYKDSLSCEWVIEAEPGSSIKISFDRFQTELSYDFLEIHDGPNLLSPMIGSFNGTQVPQFLFSSSNFLYLLFTTDNSRSNSGFKIFYEVVTLDTYSCMDPGIPVNGARSNNDLSIGSTVSFQCDPGYRLSHEEPLVCEKNHFWSHPLPSCDASCGGDIRGPKGVILSPGYPELYSNSLNCTWTVEVSHGKGVQFTFHSFHLEDHHDYLLITENGSFAQPLARLTGSDKPAPVNAGLYGNFKAQLRFISDFSISLQGFNISFSEYDLEPCQNPGTPRFGWHTSSRFGIGDSVTFYCNTGYRLQGAKKIVCLGGGRRMWSAPLPRCVAECGSTVSNNEGVLLSPNYPMNYDNSHECVYSIQVQTGKGINITAGTFQLAQGDILKVYDGKDGAAQLLGTYTGMSMQGLFLTSTSNYLWLEFSSDQDATAAGFRLTYYSFELSHCDDPGVPQFGFKVSDQGHFAGSAITFGCDLGYTLHGSGTLKCMTGERRAWDHSLPSCIAECGGRFKGESTGRILSPGYPFPYDNNLRCTWTIEVNPGNIVSLQFLAFDTEASHDILKVWDGPPENEMSLKEVSGSLLPDGIHSTLNIVTIQFETDFYITKSGFAIDFSSSLATACRDPGIPMNGSRNGEGREPGDSVTFSCDPGYELQGESRITCIQVENRYYWQPSPPSCIAPCGGNVTGSSGFILSPNYPHPYPHSKDCDWLITVHSDYVISLAFISFSIEPNYDFLYIYDGADSSTHLIGSFQDSKLPEKIESTSNFMYLAFRSDGSVSYTGFHLEYKAKLREACFDPGNLMNGTRMGTDYKLGSMVTFHCEAGYLLQGYSTLKCVMGSSRRPEWDRAKPSCQAPCGGHFTGSEGTVLSPNYPHNYTRGQSCSYDIVVPGDFVLFGQFVVFQTLMSDVVDIYDGSSADSALLASIYGSHSGETLPLSSGNKITLKFAANGTETAKGFHFVYQAVPRTSSIQCSSVPEPRFGKRVGNDFGIGKVVMFECNPGYTLHGSSAIRCEAVPNALAQWNGTVPSCAVPCGGVLTDRKGTILSPGYPEPYANYLNCAWRISVPEGAGIQIQVVTFATEHNWDSLDFFDGVDGNAPRLGSYSGTTIPQLLNSTSNNLYLTFQSDISVSAAGFHLEYTGLDSCPEPLPPSNGQRVGERLHRWRHGVLPVQSRLHVTAQCGGSLTAFSGVILSPGFPGNYQSSLDCSWRVQLPIGFGIHLQFLNFSTEPVHDYLEVRSGSLETGTVIDRFSGPVVPSSLFSTTHETTLFFHSDYSQNKPGFHIVYQAYELQRCPDPRPFRNGIVIGQDYSVGMTISFECLTGYTLLGEPSLTCLHGVSRNWNHPIPRCEGNHLLSIQHFQDCMWTVRVPPGYGIYINFSVINTEPIYDYITVWDGPDQASPQIGQFSGNSVQEGVPTTANQVLIKFHSDFSTSGFFVLHYHAYQLRTCQPPPPVANATILTDDDEFEIGDIIRYSCLPGFTLVGNEILTCRLGERLQMDGPPPVCQVQCPAHEVRFDSTGVILSPGFPENYPNLQMCSWLINVEKGYNITLFFELFQTEKEFDILEIFDGPNIYSQSMASLSGDIETPFNLTTTGHQLLLRWSSDHGTNRRGFHIRYVAMYCSTPDSPQHGFVVSQTGGHLNSMVRWACDRGYKLIGKGTAVCKKTTYGYYTWDALVPACQAVSCGAPSAPVNGGVLATDYSVGTRVTYFCSSGYRLSSKELTTTVCQPDGTWSNHNKIPRCIVNMCPSLSSFSLDHGKWRIVNGSHYEYGTKIIFTCNPGYHRVGPSHIQCLAHGAWSWRNERPRCRIISCGELPTPPNGKKIGTQHTFGASAIFSCNPGYVLSGSAVRECLLSGLWSGDEARCLAGHCGVPEQIVNGQVIGENFGYRDTVVYQCNPGFRLIGSSVRICQQDHSWSGLLPVCISVTCGHPGSPIYGRTVGEGFNYNDVVRFSCNKGYTMEGPSTAQCQANRQWSQQPPTCRVVNCTDPGIPANSIRESKIEHGNFTFGSVVFYDCNPGYYLFGSPVLTCLPLGHWDKPLPECIEVDCGRPGTPPHVVMSGEKFTFGSTVRYSCSGDRQLMGESSLSCQLNGHWSGPLPHCSGDSADTCGDPGTPPHASREAGNFKVRSKVRFTCAVGHTLYGSAERICFPNGTWSGRQPFCKPVQCSNPAAPTHGRISRLDGTTFSHSIVYSCMEGYLLTGSITRQCLANGTWSGTAPNCTMITCGDPGIPANGLRGGDDFTVGHNVTFTCQPGYMMMGGDNAVTRTCTNNSTWSGTLPACQGKNHPQLKSTAGKRRARRANGSVLLRNCTEAVLPAATRNNSVVFSRNEQGSVFEWGTGVTYSCLPGYERSFPAVLTCAGNGTWRGDLPQCLPKFCGDPGSPARGQREGRSFIFKSMVTFSCFAPNLLVGSSTRLCQEDGTWSGSQPRCIEPTRTTCENPGTPEHGFMNYTTGFKVGSRVDFQCQQGHLLQGSTNRLCLPDLTWTGVQPTCIPHSCKQPRSPANADVAGIDLPAYGYVLVYTCQPGYFLSGGSEHRVCRSDGSWTGKVPVCRAGSKSHEKTVKAVAGTPSPKIDVPNDVFAPDFHWKGSYDYKGQKQPLTLTVSGFNSTSGQVNATVADSSVEFLLSGVYKRQEARLMLLRYQMRALAHSSLSRITDESWAMDGFVSAEPDGGSYVFQGFIQGKDYGQFGLQRLGLSVRENVTLVDPDPSGSTNSSSVAVAILVPFFALIFAGLGFYLYKQRKTDKAQYTGCSVHENNNGQATFENPMYNTNTKAAEGKVVRFDPNLNTICTMV</sequence>
<feature type="domain" description="Sushi" evidence="15">
    <location>
        <begin position="2142"/>
        <end position="2199"/>
    </location>
</feature>
<evidence type="ECO:0000256" key="5">
    <source>
        <dbReference type="ARBA" id="ARBA00022737"/>
    </source>
</evidence>
<keyword evidence="6 13" id="KW-1133">Transmembrane helix</keyword>
<keyword evidence="4" id="KW-0732">Signal</keyword>
<evidence type="ECO:0000256" key="9">
    <source>
        <dbReference type="ARBA" id="ARBA00023180"/>
    </source>
</evidence>
<evidence type="ECO:0000256" key="12">
    <source>
        <dbReference type="PROSITE-ProRule" id="PRU00302"/>
    </source>
</evidence>
<evidence type="ECO:0000256" key="2">
    <source>
        <dbReference type="ARBA" id="ARBA00022659"/>
    </source>
</evidence>
<feature type="disulfide bond" evidence="12">
    <location>
        <begin position="2170"/>
        <end position="2197"/>
    </location>
</feature>
<keyword evidence="8 12" id="KW-1015">Disulfide bond</keyword>
<dbReference type="InterPro" id="IPR035976">
    <property type="entry name" value="Sushi/SCR/CCP_sf"/>
</dbReference>
<feature type="domain" description="Sushi" evidence="15">
    <location>
        <begin position="2583"/>
        <end position="2649"/>
    </location>
</feature>
<evidence type="ECO:0000256" key="11">
    <source>
        <dbReference type="PROSITE-ProRule" id="PRU00059"/>
    </source>
</evidence>
<feature type="domain" description="Sushi" evidence="15">
    <location>
        <begin position="1067"/>
        <end position="1128"/>
    </location>
</feature>
<feature type="disulfide bond" evidence="12">
    <location>
        <begin position="2112"/>
        <end position="2139"/>
    </location>
</feature>
<keyword evidence="17" id="KW-1185">Reference proteome</keyword>
<feature type="domain" description="Sushi" evidence="15">
    <location>
        <begin position="2320"/>
        <end position="2377"/>
    </location>
</feature>
<comment type="caution">
    <text evidence="16">The sequence shown here is derived from an EMBL/GenBank/DDBJ whole genome shotgun (WGS) entry which is preliminary data.</text>
</comment>
<feature type="disulfide bond" evidence="12">
    <location>
        <begin position="404"/>
        <end position="431"/>
    </location>
</feature>
<dbReference type="InterPro" id="IPR051277">
    <property type="entry name" value="SEZ6_CSMD_C4BPB_Regulators"/>
</dbReference>
<organism evidence="16 17">
    <name type="scientific">Takifugu bimaculatus</name>
    <dbReference type="NCBI Taxonomy" id="433685"/>
    <lineage>
        <taxon>Eukaryota</taxon>
        <taxon>Metazoa</taxon>
        <taxon>Chordata</taxon>
        <taxon>Craniata</taxon>
        <taxon>Vertebrata</taxon>
        <taxon>Euteleostomi</taxon>
        <taxon>Actinopterygii</taxon>
        <taxon>Neopterygii</taxon>
        <taxon>Teleostei</taxon>
        <taxon>Neoteleostei</taxon>
        <taxon>Acanthomorphata</taxon>
        <taxon>Eupercaria</taxon>
        <taxon>Tetraodontiformes</taxon>
        <taxon>Tetradontoidea</taxon>
        <taxon>Tetraodontidae</taxon>
        <taxon>Takifugu</taxon>
    </lineage>
</organism>
<feature type="domain" description="CUB" evidence="14">
    <location>
        <begin position="1307"/>
        <end position="1415"/>
    </location>
</feature>
<proteinExistence type="inferred from homology"/>
<evidence type="ECO:0000256" key="4">
    <source>
        <dbReference type="ARBA" id="ARBA00022729"/>
    </source>
</evidence>
<feature type="domain" description="CUB" evidence="14">
    <location>
        <begin position="1783"/>
        <end position="1894"/>
    </location>
</feature>
<feature type="domain" description="Sushi" evidence="15">
    <location>
        <begin position="2770"/>
        <end position="2829"/>
    </location>
</feature>
<feature type="domain" description="Sushi" evidence="15">
    <location>
        <begin position="2498"/>
        <end position="2558"/>
    </location>
</feature>
<evidence type="ECO:0000256" key="13">
    <source>
        <dbReference type="SAM" id="Phobius"/>
    </source>
</evidence>
<feature type="domain" description="Sushi" evidence="15">
    <location>
        <begin position="894"/>
        <end position="954"/>
    </location>
</feature>
<feature type="domain" description="Sushi" evidence="15">
    <location>
        <begin position="2650"/>
        <end position="2707"/>
    </location>
</feature>
<evidence type="ECO:0000313" key="16">
    <source>
        <dbReference type="EMBL" id="TNN02305.1"/>
    </source>
</evidence>
<dbReference type="Pfam" id="PF00431">
    <property type="entry name" value="CUB"/>
    <property type="match status" value="11"/>
</dbReference>
<gene>
    <name evidence="16" type="ORF">fugu_009792</name>
</gene>
<feature type="domain" description="Sushi" evidence="15">
    <location>
        <begin position="1565"/>
        <end position="1624"/>
    </location>
</feature>
<evidence type="ECO:0000259" key="15">
    <source>
        <dbReference type="PROSITE" id="PS50923"/>
    </source>
</evidence>
<dbReference type="CDD" id="cd00033">
    <property type="entry name" value="CCP"/>
    <property type="match status" value="25"/>
</dbReference>
<evidence type="ECO:0000313" key="17">
    <source>
        <dbReference type="Proteomes" id="UP000516260"/>
    </source>
</evidence>
<dbReference type="GO" id="GO:0016020">
    <property type="term" value="C:membrane"/>
    <property type="evidence" value="ECO:0007669"/>
    <property type="project" value="UniProtKB-SubCell"/>
</dbReference>
<comment type="similarity">
    <text evidence="10">Belongs to the CSMD family.</text>
</comment>
<feature type="domain" description="Sushi" evidence="15">
    <location>
        <begin position="30"/>
        <end position="87"/>
    </location>
</feature>
<feature type="domain" description="CUB" evidence="14">
    <location>
        <begin position="782"/>
        <end position="891"/>
    </location>
</feature>
<evidence type="ECO:0000256" key="7">
    <source>
        <dbReference type="ARBA" id="ARBA00023136"/>
    </source>
</evidence>
<evidence type="ECO:0000256" key="10">
    <source>
        <dbReference type="ARBA" id="ARBA00061013"/>
    </source>
</evidence>
<feature type="domain" description="CUB" evidence="14">
    <location>
        <begin position="609"/>
        <end position="717"/>
    </location>
</feature>
<dbReference type="InterPro" id="IPR035914">
    <property type="entry name" value="Sperma_CUB_dom_sf"/>
</dbReference>
<feature type="domain" description="CUB" evidence="14">
    <location>
        <begin position="89"/>
        <end position="197"/>
    </location>
</feature>
<feature type="domain" description="Sushi" evidence="15">
    <location>
        <begin position="720"/>
        <end position="780"/>
    </location>
</feature>
<dbReference type="PANTHER" id="PTHR45656:SF15">
    <property type="entry name" value="SUSHI DOMAIN-CONTAINING PROTEIN"/>
    <property type="match status" value="1"/>
</dbReference>
<dbReference type="FunFam" id="2.60.120.290:FF:000001">
    <property type="entry name" value="CUB and sushi domain-containing protein 3 isoform X1"/>
    <property type="match status" value="9"/>
</dbReference>
<feature type="disulfide bond" evidence="12">
    <location>
        <begin position="2500"/>
        <end position="2543"/>
    </location>
</feature>
<feature type="domain" description="Sushi" evidence="15">
    <location>
        <begin position="2711"/>
        <end position="2769"/>
    </location>
</feature>
<feature type="domain" description="Sushi" evidence="15">
    <location>
        <begin position="200"/>
        <end position="261"/>
    </location>
</feature>
<evidence type="ECO:0000256" key="6">
    <source>
        <dbReference type="ARBA" id="ARBA00022989"/>
    </source>
</evidence>
<feature type="domain" description="CUB" evidence="14">
    <location>
        <begin position="1454"/>
        <end position="1562"/>
    </location>
</feature>
<keyword evidence="3 13" id="KW-0812">Transmembrane</keyword>
<comment type="subcellular location">
    <subcellularLocation>
        <location evidence="1">Membrane</location>
    </subcellularLocation>
</comment>
<dbReference type="FunFam" id="2.10.70.10:FF:000014">
    <property type="entry name" value="Membrane cofactor protein"/>
    <property type="match status" value="1"/>
</dbReference>
<feature type="domain" description="CUB" evidence="14">
    <location>
        <begin position="435"/>
        <end position="545"/>
    </location>
</feature>
<feature type="domain" description="Sushi" evidence="15">
    <location>
        <begin position="2439"/>
        <end position="2497"/>
    </location>
</feature>
<dbReference type="SMART" id="SM00042">
    <property type="entry name" value="CUB"/>
    <property type="match status" value="11"/>
</dbReference>
<accession>A0A4Z2CDR3</accession>
<dbReference type="FunFam" id="2.10.70.10:FF:000011">
    <property type="entry name" value="CUB and sushi domain-containing protein 3 isoform A"/>
    <property type="match status" value="3"/>
</dbReference>
<comment type="caution">
    <text evidence="12">Lacks conserved residue(s) required for the propagation of feature annotation.</text>
</comment>
<keyword evidence="7 13" id="KW-0472">Membrane</keyword>
<feature type="domain" description="Sushi" evidence="15">
    <location>
        <begin position="2200"/>
        <end position="2257"/>
    </location>
</feature>
<dbReference type="SUPFAM" id="SSF49854">
    <property type="entry name" value="Spermadhesin, CUB domain"/>
    <property type="match status" value="11"/>
</dbReference>
<dbReference type="PANTHER" id="PTHR45656">
    <property type="entry name" value="PROTEIN CBR-CLEC-78"/>
    <property type="match status" value="1"/>
</dbReference>
<feature type="disulfide bond" evidence="12">
    <location>
        <begin position="2740"/>
        <end position="2767"/>
    </location>
</feature>
<feature type="disulfide bond" evidence="12">
    <location>
        <begin position="2348"/>
        <end position="2375"/>
    </location>
</feature>
<feature type="domain" description="Sushi" evidence="15">
    <location>
        <begin position="376"/>
        <end position="433"/>
    </location>
</feature>
<evidence type="ECO:0000256" key="3">
    <source>
        <dbReference type="ARBA" id="ARBA00022692"/>
    </source>
</evidence>
<feature type="domain" description="Sushi" evidence="15">
    <location>
        <begin position="2019"/>
        <end position="2083"/>
    </location>
</feature>
<feature type="domain" description="CUB" evidence="14">
    <location>
        <begin position="956"/>
        <end position="1064"/>
    </location>
</feature>
<keyword evidence="5" id="KW-0677">Repeat</keyword>
<feature type="disulfide bond" evidence="12">
    <location>
        <begin position="2228"/>
        <end position="2255"/>
    </location>
</feature>
<feature type="disulfide bond" evidence="12">
    <location>
        <begin position="2409"/>
        <end position="2436"/>
    </location>
</feature>
<feature type="disulfide bond" evidence="12">
    <location>
        <begin position="2290"/>
        <end position="2317"/>
    </location>
</feature>